<evidence type="ECO:0000313" key="2">
    <source>
        <dbReference type="EMBL" id="QDQ73489.1"/>
    </source>
</evidence>
<dbReference type="RefSeq" id="WP_143879001.1">
    <property type="nucleotide sequence ID" value="NZ_CP041742.1"/>
</dbReference>
<reference evidence="2 3" key="1">
    <citation type="submission" date="2019-07" db="EMBL/GenBank/DDBJ databases">
        <title>Lysobacter weifangensis sp. nov., isolated from bensulfuron-methyl contaminated farmland soil.</title>
        <authorList>
            <person name="Zhao H."/>
        </authorList>
    </citation>
    <scope>NUCLEOTIDE SEQUENCE [LARGE SCALE GENOMIC DNA]</scope>
    <source>
        <strain evidence="2 3">CC-Bw-6</strain>
    </source>
</reference>
<dbReference type="OrthoDB" id="5291933at2"/>
<evidence type="ECO:0000256" key="1">
    <source>
        <dbReference type="SAM" id="SignalP"/>
    </source>
</evidence>
<dbReference type="EMBL" id="CP041742">
    <property type="protein sequence ID" value="QDQ73489.1"/>
    <property type="molecule type" value="Genomic_DNA"/>
</dbReference>
<dbReference type="Proteomes" id="UP000315891">
    <property type="component" value="Chromosome"/>
</dbReference>
<keyword evidence="3" id="KW-1185">Reference proteome</keyword>
<feature type="signal peptide" evidence="1">
    <location>
        <begin position="1"/>
        <end position="22"/>
    </location>
</feature>
<keyword evidence="1" id="KW-0732">Signal</keyword>
<dbReference type="AlphaFoldDB" id="A0A516V4N7"/>
<evidence type="ECO:0008006" key="4">
    <source>
        <dbReference type="Google" id="ProtNLM"/>
    </source>
</evidence>
<accession>A0A516V4N7</accession>
<name>A0A516V4N7_9GAMM</name>
<proteinExistence type="predicted"/>
<sequence>MKPRVLASIAASLLACSATTPAAEPVRITPTDPSPLSSTEKLIERQLSPLDASQVLRRIHDLGAADALGLQDPSAEKLLVRLPAKPGPDGRYGVLIFMDPRPKARMDPQLNNVLDGSGLIWISPDNAGDDANELERRIPLALLAYEYARRTYDLDPDRVYLAGSAGGSRLAQRLLFTYPDVFTGAIVNSGAAELGTRGLPVPAAPLLERLRTHSRIAFATAKHDQPAFSEQQRALKSMRAYCVPVARTFDNGHTVAGHASLTPVLLFDALKTFEAPRTTGPDEACAQTLRQHALAELARIRQMDAGGDHAAALNALVDFDHAYGRLLPDEEIALARQLKPEFFGSPGPVPQTAP</sequence>
<feature type="chain" id="PRO_5021758878" description="Alpha/beta hydrolase" evidence="1">
    <location>
        <begin position="23"/>
        <end position="354"/>
    </location>
</feature>
<protein>
    <recommendedName>
        <fullName evidence="4">Alpha/beta hydrolase</fullName>
    </recommendedName>
</protein>
<dbReference type="SUPFAM" id="SSF53474">
    <property type="entry name" value="alpha/beta-Hydrolases"/>
    <property type="match status" value="1"/>
</dbReference>
<organism evidence="2 3">
    <name type="scientific">Pseudoluteimonas lycopersici</name>
    <dbReference type="NCBI Taxonomy" id="1324796"/>
    <lineage>
        <taxon>Bacteria</taxon>
        <taxon>Pseudomonadati</taxon>
        <taxon>Pseudomonadota</taxon>
        <taxon>Gammaproteobacteria</taxon>
        <taxon>Lysobacterales</taxon>
        <taxon>Lysobacteraceae</taxon>
        <taxon>Pseudoluteimonas</taxon>
    </lineage>
</organism>
<dbReference type="InterPro" id="IPR029058">
    <property type="entry name" value="AB_hydrolase_fold"/>
</dbReference>
<gene>
    <name evidence="2" type="ORF">FNZ56_06200</name>
</gene>
<dbReference type="PROSITE" id="PS51257">
    <property type="entry name" value="PROKAR_LIPOPROTEIN"/>
    <property type="match status" value="1"/>
</dbReference>
<evidence type="ECO:0000313" key="3">
    <source>
        <dbReference type="Proteomes" id="UP000315891"/>
    </source>
</evidence>
<dbReference type="Gene3D" id="3.40.50.1820">
    <property type="entry name" value="alpha/beta hydrolase"/>
    <property type="match status" value="1"/>
</dbReference>